<accession>A0ABT4MH46</accession>
<evidence type="ECO:0000313" key="3">
    <source>
        <dbReference type="EMBL" id="MCZ4520302.1"/>
    </source>
</evidence>
<evidence type="ECO:0000256" key="1">
    <source>
        <dbReference type="SAM" id="MobiDB-lite"/>
    </source>
</evidence>
<dbReference type="Gene3D" id="2.130.10.10">
    <property type="entry name" value="YVTN repeat-like/Quinoprotein amine dehydrogenase"/>
    <property type="match status" value="1"/>
</dbReference>
<feature type="region of interest" description="Disordered" evidence="1">
    <location>
        <begin position="31"/>
        <end position="51"/>
    </location>
</feature>
<proteinExistence type="predicted"/>
<feature type="signal peptide" evidence="2">
    <location>
        <begin position="1"/>
        <end position="31"/>
    </location>
</feature>
<comment type="caution">
    <text evidence="3">The sequence shown here is derived from an EMBL/GenBank/DDBJ whole genome shotgun (WGS) entry which is preliminary data.</text>
</comment>
<evidence type="ECO:0000313" key="4">
    <source>
        <dbReference type="Proteomes" id="UP001081071"/>
    </source>
</evidence>
<dbReference type="SUPFAM" id="SSF101898">
    <property type="entry name" value="NHL repeat"/>
    <property type="match status" value="1"/>
</dbReference>
<dbReference type="InterPro" id="IPR015943">
    <property type="entry name" value="WD40/YVTN_repeat-like_dom_sf"/>
</dbReference>
<organism evidence="3 4">
    <name type="scientific">Rhodococcus ruber</name>
    <dbReference type="NCBI Taxonomy" id="1830"/>
    <lineage>
        <taxon>Bacteria</taxon>
        <taxon>Bacillati</taxon>
        <taxon>Actinomycetota</taxon>
        <taxon>Actinomycetes</taxon>
        <taxon>Mycobacteriales</taxon>
        <taxon>Nocardiaceae</taxon>
        <taxon>Rhodococcus</taxon>
    </lineage>
</organism>
<gene>
    <name evidence="3" type="ORF">O4220_17455</name>
</gene>
<feature type="chain" id="PRO_5045249770" description="Lipoprotein" evidence="2">
    <location>
        <begin position="32"/>
        <end position="341"/>
    </location>
</feature>
<keyword evidence="4" id="KW-1185">Reference proteome</keyword>
<dbReference type="RefSeq" id="WP_269606485.1">
    <property type="nucleotide sequence ID" value="NZ_JAPWIJ010000007.1"/>
</dbReference>
<reference evidence="3" key="1">
    <citation type="submission" date="2022-12" db="EMBL/GenBank/DDBJ databases">
        <authorList>
            <person name="Krivoruchko A.V."/>
            <person name="Elkin A."/>
        </authorList>
    </citation>
    <scope>NUCLEOTIDE SEQUENCE</scope>
    <source>
        <strain evidence="3">IEGM 1391</strain>
    </source>
</reference>
<keyword evidence="2" id="KW-0732">Signal</keyword>
<dbReference type="EMBL" id="JAPWIJ010000007">
    <property type="protein sequence ID" value="MCZ4520302.1"/>
    <property type="molecule type" value="Genomic_DNA"/>
</dbReference>
<evidence type="ECO:0000256" key="2">
    <source>
        <dbReference type="SAM" id="SignalP"/>
    </source>
</evidence>
<sequence length="341" mass="34895">MRTPSARTVRAAVASALAVVTVLSVSGCSSDDENADEISVEPQPPAQSPATAVTPAGIVTDFAPVSALTFDPVTRTLVALTDSSTSVSLVRGDASAQTRVIDLGSAGAELVAGRDSTVLIPLNGSVARIDVADGQRTDLAVESNALSAADLPDGTTAVGDDTGTIRVLDASGQVTRTVSGGSVTSADALASTPKGVSVLDRRQTSVTDLNLDDGTLGVALRAGEGAAEMTSDEFGRLLVTDSTGTELLVFTSHDLLMRQRFPVGSKPWAIAYDEQSGVAWVTLPALNEVVGYTLDTGIPVETERLATVRQPDSIAVDDNTGDLYIGSATGDGLQRIPSAGR</sequence>
<dbReference type="Proteomes" id="UP001081071">
    <property type="component" value="Unassembled WGS sequence"/>
</dbReference>
<evidence type="ECO:0008006" key="5">
    <source>
        <dbReference type="Google" id="ProtNLM"/>
    </source>
</evidence>
<protein>
    <recommendedName>
        <fullName evidence="5">Lipoprotein</fullName>
    </recommendedName>
</protein>
<name>A0ABT4MH46_9NOCA</name>
<dbReference type="PROSITE" id="PS51257">
    <property type="entry name" value="PROKAR_LIPOPROTEIN"/>
    <property type="match status" value="1"/>
</dbReference>